<dbReference type="AlphaFoldDB" id="E8X425"/>
<dbReference type="Proteomes" id="UP000000343">
    <property type="component" value="Chromosome"/>
</dbReference>
<dbReference type="EMBL" id="CP002480">
    <property type="protein sequence ID" value="ADW70533.1"/>
    <property type="molecule type" value="Genomic_DNA"/>
</dbReference>
<protein>
    <submittedName>
        <fullName evidence="2">Uncharacterized protein</fullName>
    </submittedName>
</protein>
<feature type="transmembrane region" description="Helical" evidence="1">
    <location>
        <begin position="45"/>
        <end position="62"/>
    </location>
</feature>
<sequence>MTQPTQPKGQLLPGIAGICIFMLVLTLLNVFGALSNAFGTGRGKYGILALCSLLVIGIFGLLRMRRWGWALVLAGCLLLSFGDFHFFKLAHSLFFLIRGFFMLLFFLYLVRSEVRDRLV</sequence>
<feature type="transmembrane region" description="Helical" evidence="1">
    <location>
        <begin position="93"/>
        <end position="110"/>
    </location>
</feature>
<organism evidence="3">
    <name type="scientific">Granulicella tundricola (strain ATCC BAA-1859 / DSM 23138 / MP5ACTX9)</name>
    <dbReference type="NCBI Taxonomy" id="1198114"/>
    <lineage>
        <taxon>Bacteria</taxon>
        <taxon>Pseudomonadati</taxon>
        <taxon>Acidobacteriota</taxon>
        <taxon>Terriglobia</taxon>
        <taxon>Terriglobales</taxon>
        <taxon>Acidobacteriaceae</taxon>
        <taxon>Granulicella</taxon>
    </lineage>
</organism>
<dbReference type="PaxDb" id="1198114-AciX9_3528"/>
<accession>E8X425</accession>
<dbReference type="KEGG" id="acm:AciX9_3528"/>
<feature type="transmembrane region" description="Helical" evidence="1">
    <location>
        <begin position="12"/>
        <end position="33"/>
    </location>
</feature>
<name>E8X425_GRATM</name>
<keyword evidence="1" id="KW-0812">Transmembrane</keyword>
<dbReference type="STRING" id="1198114.AciX9_3528"/>
<evidence type="ECO:0000313" key="2">
    <source>
        <dbReference type="EMBL" id="ADW70533.1"/>
    </source>
</evidence>
<keyword evidence="1" id="KW-0472">Membrane</keyword>
<proteinExistence type="predicted"/>
<dbReference type="RefSeq" id="WP_013581844.1">
    <property type="nucleotide sequence ID" value="NC_015064.1"/>
</dbReference>
<gene>
    <name evidence="2" type="ordered locus">AciX9_3528</name>
</gene>
<dbReference type="HOGENOM" id="CLU_147297_0_0_0"/>
<evidence type="ECO:0000256" key="1">
    <source>
        <dbReference type="SAM" id="Phobius"/>
    </source>
</evidence>
<feature type="transmembrane region" description="Helical" evidence="1">
    <location>
        <begin position="69"/>
        <end position="87"/>
    </location>
</feature>
<keyword evidence="1" id="KW-1133">Transmembrane helix</keyword>
<evidence type="ECO:0000313" key="3">
    <source>
        <dbReference type="Proteomes" id="UP000000343"/>
    </source>
</evidence>
<dbReference type="OrthoDB" id="117249at2"/>
<reference evidence="3" key="1">
    <citation type="submission" date="2011-01" db="EMBL/GenBank/DDBJ databases">
        <title>Complete sequence of chromosome of Acidobacterium sp. MP5ACTX9.</title>
        <authorList>
            <consortium name="US DOE Joint Genome Institute"/>
            <person name="Lucas S."/>
            <person name="Copeland A."/>
            <person name="Lapidus A."/>
            <person name="Cheng J.-F."/>
            <person name="Goodwin L."/>
            <person name="Pitluck S."/>
            <person name="Teshima H."/>
            <person name="Detter J.C."/>
            <person name="Han C."/>
            <person name="Tapia R."/>
            <person name="Land M."/>
            <person name="Hauser L."/>
            <person name="Kyrpides N."/>
            <person name="Ivanova N."/>
            <person name="Ovchinnikova G."/>
            <person name="Pagani I."/>
            <person name="Rawat S.R."/>
            <person name="Mannisto M."/>
            <person name="Haggblom M.M."/>
            <person name="Woyke T."/>
        </authorList>
    </citation>
    <scope>NUCLEOTIDE SEQUENCE [LARGE SCALE GENOMIC DNA]</scope>
    <source>
        <strain evidence="3">MP5ACTX9</strain>
    </source>
</reference>
<keyword evidence="3" id="KW-1185">Reference proteome</keyword>
<dbReference type="eggNOG" id="ENOG503404R">
    <property type="taxonomic scope" value="Bacteria"/>
</dbReference>